<reference evidence="2 3" key="1">
    <citation type="submission" date="2018-10" db="EMBL/GenBank/DDBJ databases">
        <title>Draft genome sequence of the microsporidian Tubulinosema ratisbonensis.</title>
        <authorList>
            <person name="Polonais V."/>
            <person name="Peyretaillade E."/>
            <person name="Niehus S."/>
            <person name="Wawrzyniak I."/>
            <person name="Franchet A."/>
            <person name="Gaspin C."/>
            <person name="Reichstadt M."/>
            <person name="Belser C."/>
            <person name="Labadie K."/>
            <person name="Delbac F."/>
            <person name="Ferrandon D."/>
        </authorList>
    </citation>
    <scope>NUCLEOTIDE SEQUENCE [LARGE SCALE GENOMIC DNA]</scope>
    <source>
        <strain evidence="2 3">Franzen</strain>
    </source>
</reference>
<keyword evidence="1" id="KW-0732">Signal</keyword>
<name>A0A437AL51_9MICR</name>
<keyword evidence="3" id="KW-1185">Reference proteome</keyword>
<dbReference type="AlphaFoldDB" id="A0A437AL51"/>
<dbReference type="Proteomes" id="UP000282876">
    <property type="component" value="Unassembled WGS sequence"/>
</dbReference>
<dbReference type="VEuPathDB" id="MicrosporidiaDB:TUBRATIS_16970"/>
<organism evidence="2 3">
    <name type="scientific">Tubulinosema ratisbonensis</name>
    <dbReference type="NCBI Taxonomy" id="291195"/>
    <lineage>
        <taxon>Eukaryota</taxon>
        <taxon>Fungi</taxon>
        <taxon>Fungi incertae sedis</taxon>
        <taxon>Microsporidia</taxon>
        <taxon>Tubulinosematoidea</taxon>
        <taxon>Tubulinosematidae</taxon>
        <taxon>Tubulinosema</taxon>
    </lineage>
</organism>
<feature type="signal peptide" evidence="1">
    <location>
        <begin position="1"/>
        <end position="23"/>
    </location>
</feature>
<comment type="caution">
    <text evidence="2">The sequence shown here is derived from an EMBL/GenBank/DDBJ whole genome shotgun (WGS) entry which is preliminary data.</text>
</comment>
<evidence type="ECO:0000256" key="1">
    <source>
        <dbReference type="SAM" id="SignalP"/>
    </source>
</evidence>
<protein>
    <submittedName>
        <fullName evidence="2">Uncharacterized protein</fullName>
    </submittedName>
</protein>
<feature type="chain" id="PRO_5019504750" evidence="1">
    <location>
        <begin position="24"/>
        <end position="614"/>
    </location>
</feature>
<evidence type="ECO:0000313" key="2">
    <source>
        <dbReference type="EMBL" id="RVD91834.1"/>
    </source>
</evidence>
<dbReference type="EMBL" id="RCSS01000395">
    <property type="protein sequence ID" value="RVD91834.1"/>
    <property type="molecule type" value="Genomic_DNA"/>
</dbReference>
<accession>A0A437AL51</accession>
<gene>
    <name evidence="2" type="ORF">TUBRATIS_16970</name>
</gene>
<evidence type="ECO:0000313" key="3">
    <source>
        <dbReference type="Proteomes" id="UP000282876"/>
    </source>
</evidence>
<sequence length="614" mass="71789">MSLRKRLGVTTITLCFFIGFNKGAERNWRNVCSFPMDGSEATRINKKPTMTSTPGADYLVYISTAKHTSQKKSFSEEQGVKPKILVNHVPLHKEQTNHTESTRYFDPNQYQSYSPLDLQCSNYENPSIDSTCLPFNSTHSRYSKDYLSAIQREPRKDRYKNAGGIISDRIDDCNQLIRSQKPSGPSCCKREEINYIGTENFFSEGIGTWEEFAKTLSPGKQRNLDLENSSSFFETNLGSENLKTPSVMENEFLESMKQITINEPPKHSTSMKSDCMDLQRQRAQDVFEESYSPILSSLSDRVSFSQESKSDRRLQFSVTESYKHPSGLQLLEIESNVTREKTCSNTRFYQSSNTGKEKEDAQNFKKENRHIIEYHHDRNFFSNPIRNCLGICSFKKNDFSFSCIRIDITPVYNKMFLSNIANYKIYDLKNRLSDHLTKRLNKHLKEKALNPQINNLNENQVKKVKSSRVDKIIKIAFKELNGYSAINQITCITFLYWITYYFEKTGSFDNQDSYKNINFFSNTHKDYKNVNFEKSILYSLECWKNQNYQFTNFYETIRIFFDVILRDFVKLSENNEKAVPKLIKSIRNELWILYKNFLEDKHAEAVRNIQILYK</sequence>
<proteinExistence type="predicted"/>